<dbReference type="Proteomes" id="UP000053201">
    <property type="component" value="Unassembled WGS sequence"/>
</dbReference>
<dbReference type="RefSeq" id="XP_016608514.1">
    <property type="nucleotide sequence ID" value="XM_016753025.1"/>
</dbReference>
<dbReference type="GeneID" id="27688221"/>
<dbReference type="OrthoDB" id="2101306at2759"/>
<sequence>MSRQPSSGLGSLPDEIYEQIGLYLTLYDIFNLTLCTRRLRAALKAPAFGREFLARDAENLRVEVVQPLPITGLDCLQFGILDEPSGDLVNGEGSKRYPNRSKPTTSPLRQITHFVHHRTPTTSDLHTVTVRSSGAVTVGHRPIVPGPVTCSLSPNLTSATDGSSDIVVNVTSSHRATCQLCNAVPIRKICYWIDKRYRVFFQTWADAFEFTESHQPIVRMTLVHQEEREGIWDGASMSPNSRNDWYSQFVPQIAVYRYGLLQSQDRGLRLEHFFGLTDDVDQCDDREPQGQALEQVQADIKLWNPWA</sequence>
<dbReference type="AlphaFoldDB" id="A0A0L0HHY5"/>
<name>A0A0L0HHY5_SPIPD</name>
<protein>
    <recommendedName>
        <fullName evidence="1">F-box domain-containing protein</fullName>
    </recommendedName>
</protein>
<dbReference type="VEuPathDB" id="FungiDB:SPPG_04791"/>
<feature type="domain" description="F-box" evidence="1">
    <location>
        <begin position="6"/>
        <end position="52"/>
    </location>
</feature>
<dbReference type="EMBL" id="KQ257456">
    <property type="protein sequence ID" value="KND00475.1"/>
    <property type="molecule type" value="Genomic_DNA"/>
</dbReference>
<evidence type="ECO:0000313" key="3">
    <source>
        <dbReference type="Proteomes" id="UP000053201"/>
    </source>
</evidence>
<organism evidence="2 3">
    <name type="scientific">Spizellomyces punctatus (strain DAOM BR117)</name>
    <dbReference type="NCBI Taxonomy" id="645134"/>
    <lineage>
        <taxon>Eukaryota</taxon>
        <taxon>Fungi</taxon>
        <taxon>Fungi incertae sedis</taxon>
        <taxon>Chytridiomycota</taxon>
        <taxon>Chytridiomycota incertae sedis</taxon>
        <taxon>Chytridiomycetes</taxon>
        <taxon>Spizellomycetales</taxon>
        <taxon>Spizellomycetaceae</taxon>
        <taxon>Spizellomyces</taxon>
    </lineage>
</organism>
<proteinExistence type="predicted"/>
<accession>A0A0L0HHY5</accession>
<dbReference type="PROSITE" id="PS50181">
    <property type="entry name" value="FBOX"/>
    <property type="match status" value="1"/>
</dbReference>
<dbReference type="SMART" id="SM00256">
    <property type="entry name" value="FBOX"/>
    <property type="match status" value="1"/>
</dbReference>
<reference evidence="2 3" key="1">
    <citation type="submission" date="2009-08" db="EMBL/GenBank/DDBJ databases">
        <title>The Genome Sequence of Spizellomyces punctatus strain DAOM BR117.</title>
        <authorList>
            <consortium name="The Broad Institute Genome Sequencing Platform"/>
            <person name="Russ C."/>
            <person name="Cuomo C."/>
            <person name="Shea T."/>
            <person name="Young S.K."/>
            <person name="Zeng Q."/>
            <person name="Koehrsen M."/>
            <person name="Haas B."/>
            <person name="Borodovsky M."/>
            <person name="Guigo R."/>
            <person name="Alvarado L."/>
            <person name="Berlin A."/>
            <person name="Bochicchio J."/>
            <person name="Borenstein D."/>
            <person name="Chapman S."/>
            <person name="Chen Z."/>
            <person name="Engels R."/>
            <person name="Freedman E."/>
            <person name="Gellesch M."/>
            <person name="Goldberg J."/>
            <person name="Griggs A."/>
            <person name="Gujja S."/>
            <person name="Heiman D."/>
            <person name="Hepburn T."/>
            <person name="Howarth C."/>
            <person name="Jen D."/>
            <person name="Larson L."/>
            <person name="Lewis B."/>
            <person name="Mehta T."/>
            <person name="Park D."/>
            <person name="Pearson M."/>
            <person name="Roberts A."/>
            <person name="Saif S."/>
            <person name="Shenoy N."/>
            <person name="Sisk P."/>
            <person name="Stolte C."/>
            <person name="Sykes S."/>
            <person name="Thomson T."/>
            <person name="Walk T."/>
            <person name="White J."/>
            <person name="Yandava C."/>
            <person name="Burger G."/>
            <person name="Gray M.W."/>
            <person name="Holland P.W.H."/>
            <person name="King N."/>
            <person name="Lang F.B.F."/>
            <person name="Roger A.J."/>
            <person name="Ruiz-Trillo I."/>
            <person name="Lander E."/>
            <person name="Nusbaum C."/>
        </authorList>
    </citation>
    <scope>NUCLEOTIDE SEQUENCE [LARGE SCALE GENOMIC DNA]</scope>
    <source>
        <strain evidence="2 3">DAOM BR117</strain>
    </source>
</reference>
<dbReference type="InParanoid" id="A0A0L0HHY5"/>
<evidence type="ECO:0000259" key="1">
    <source>
        <dbReference type="PROSITE" id="PS50181"/>
    </source>
</evidence>
<evidence type="ECO:0000313" key="2">
    <source>
        <dbReference type="EMBL" id="KND00475.1"/>
    </source>
</evidence>
<keyword evidence="3" id="KW-1185">Reference proteome</keyword>
<dbReference type="SUPFAM" id="SSF81383">
    <property type="entry name" value="F-box domain"/>
    <property type="match status" value="1"/>
</dbReference>
<dbReference type="InterPro" id="IPR001810">
    <property type="entry name" value="F-box_dom"/>
</dbReference>
<dbReference type="InterPro" id="IPR036047">
    <property type="entry name" value="F-box-like_dom_sf"/>
</dbReference>
<gene>
    <name evidence="2" type="ORF">SPPG_04791</name>
</gene>